<proteinExistence type="predicted"/>
<keyword evidence="3" id="KW-1185">Reference proteome</keyword>
<reference evidence="2 3" key="1">
    <citation type="submission" date="2023-01" db="EMBL/GenBank/DDBJ databases">
        <authorList>
            <person name="Kreplak J."/>
        </authorList>
    </citation>
    <scope>NUCLEOTIDE SEQUENCE [LARGE SCALE GENOMIC DNA]</scope>
</reference>
<dbReference type="AlphaFoldDB" id="A0AAV0ZT29"/>
<protein>
    <submittedName>
        <fullName evidence="2">Uncharacterized protein</fullName>
    </submittedName>
</protein>
<feature type="compositionally biased region" description="Acidic residues" evidence="1">
    <location>
        <begin position="54"/>
        <end position="66"/>
    </location>
</feature>
<evidence type="ECO:0000313" key="2">
    <source>
        <dbReference type="EMBL" id="CAI8601499.1"/>
    </source>
</evidence>
<dbReference type="Proteomes" id="UP001157006">
    <property type="component" value="Chromosome 2"/>
</dbReference>
<evidence type="ECO:0000256" key="1">
    <source>
        <dbReference type="SAM" id="MobiDB-lite"/>
    </source>
</evidence>
<dbReference type="EMBL" id="OX451737">
    <property type="protein sequence ID" value="CAI8601499.1"/>
    <property type="molecule type" value="Genomic_DNA"/>
</dbReference>
<feature type="compositionally biased region" description="Low complexity" evidence="1">
    <location>
        <begin position="1"/>
        <end position="15"/>
    </location>
</feature>
<sequence>MSFLNNLSLSVSQSSKTFISAPTENGHDSVSDPTLVMSKELSESEPTFSHEENNEISENDDSDDLIEMPQNNESLQENKFELGNRIWKGKVFVKKHRKGMDESTSQHCHKSEPGNDHPPKNRKGKSISISESRILYPDIDDPVAIRKPVRSCTKHLTSNFISYSNLSSSLSAFTSKLSSVEIPKNI</sequence>
<gene>
    <name evidence="2" type="ORF">VFH_II275400</name>
</gene>
<feature type="compositionally biased region" description="Basic and acidic residues" evidence="1">
    <location>
        <begin position="109"/>
        <end position="119"/>
    </location>
</feature>
<feature type="region of interest" description="Disordered" evidence="1">
    <location>
        <begin position="1"/>
        <end position="67"/>
    </location>
</feature>
<organism evidence="2 3">
    <name type="scientific">Vicia faba</name>
    <name type="common">Broad bean</name>
    <name type="synonym">Faba vulgaris</name>
    <dbReference type="NCBI Taxonomy" id="3906"/>
    <lineage>
        <taxon>Eukaryota</taxon>
        <taxon>Viridiplantae</taxon>
        <taxon>Streptophyta</taxon>
        <taxon>Embryophyta</taxon>
        <taxon>Tracheophyta</taxon>
        <taxon>Spermatophyta</taxon>
        <taxon>Magnoliopsida</taxon>
        <taxon>eudicotyledons</taxon>
        <taxon>Gunneridae</taxon>
        <taxon>Pentapetalae</taxon>
        <taxon>rosids</taxon>
        <taxon>fabids</taxon>
        <taxon>Fabales</taxon>
        <taxon>Fabaceae</taxon>
        <taxon>Papilionoideae</taxon>
        <taxon>50 kb inversion clade</taxon>
        <taxon>NPAAA clade</taxon>
        <taxon>Hologalegina</taxon>
        <taxon>IRL clade</taxon>
        <taxon>Fabeae</taxon>
        <taxon>Vicia</taxon>
    </lineage>
</organism>
<evidence type="ECO:0000313" key="3">
    <source>
        <dbReference type="Proteomes" id="UP001157006"/>
    </source>
</evidence>
<feature type="region of interest" description="Disordered" evidence="1">
    <location>
        <begin position="99"/>
        <end position="129"/>
    </location>
</feature>
<name>A0AAV0ZT29_VICFA</name>
<accession>A0AAV0ZT29</accession>